<protein>
    <submittedName>
        <fullName evidence="2">Uncharacterized protein</fullName>
    </submittedName>
</protein>
<proteinExistence type="predicted"/>
<dbReference type="GeneID" id="22276544"/>
<feature type="compositionally biased region" description="Basic and acidic residues" evidence="1">
    <location>
        <begin position="83"/>
        <end position="108"/>
    </location>
</feature>
<organism evidence="2 3">
    <name type="scientific">Staphylococcus phage Team1</name>
    <dbReference type="NCBI Taxonomy" id="1262512"/>
    <lineage>
        <taxon>Viruses</taxon>
        <taxon>Duplodnaviria</taxon>
        <taxon>Heunggongvirae</taxon>
        <taxon>Uroviricota</taxon>
        <taxon>Caudoviricetes</taxon>
        <taxon>Herelleviridae</taxon>
        <taxon>Twortvirinae</taxon>
        <taxon>Kayvirus</taxon>
        <taxon>Kayvirus G1</taxon>
    </lineage>
</organism>
<feature type="compositionally biased region" description="Polar residues" evidence="1">
    <location>
        <begin position="109"/>
        <end position="119"/>
    </location>
</feature>
<feature type="region of interest" description="Disordered" evidence="1">
    <location>
        <begin position="83"/>
        <end position="121"/>
    </location>
</feature>
<evidence type="ECO:0000256" key="1">
    <source>
        <dbReference type="SAM" id="MobiDB-lite"/>
    </source>
</evidence>
<dbReference type="EMBL" id="KC012913">
    <property type="protein sequence ID" value="AFX93398.1"/>
    <property type="molecule type" value="Genomic_DNA"/>
</dbReference>
<dbReference type="RefSeq" id="YP_009098281.1">
    <property type="nucleotide sequence ID" value="NC_025417.1"/>
</dbReference>
<evidence type="ECO:0000313" key="3">
    <source>
        <dbReference type="Proteomes" id="UP000028568"/>
    </source>
</evidence>
<dbReference type="KEGG" id="vg:22276544"/>
<name>A0A075BER4_9CAUD</name>
<accession>A0A075BER4</accession>
<evidence type="ECO:0000313" key="2">
    <source>
        <dbReference type="EMBL" id="AFX93398.1"/>
    </source>
</evidence>
<reference evidence="2 3" key="1">
    <citation type="journal article" date="2014" name="PLoS ONE">
        <title>Improving the Safety of Staphylococcus aureus Polyvalent Phages by Their Production on a Staphylococcus xylosus Strain.</title>
        <authorList>
            <person name="El Haddad L."/>
            <person name="Ben Abdallah N."/>
            <person name="Plante P.L."/>
            <person name="Dumaresq J."/>
            <person name="Katsarava R."/>
            <person name="Labrie S."/>
            <person name="Corbeil J."/>
            <person name="St-Gelais D."/>
            <person name="Moineau S."/>
        </authorList>
    </citation>
    <scope>NUCLEOTIDE SEQUENCE [LARGE SCALE GENOMIC DNA]</scope>
</reference>
<sequence>MYRLNRGGTVKKDYMTSVKNNKKVCRRCNEELDLSNFKTYKKNDKTYYQSMCIPCRKEYNKLDKTKNTIKKCYEKNGDKYRRQSNEYNTSDRGRELNKNRSRKYRENNSLKSKARSSVRTALRNGSLIRPDKCSECNKDCIPEAHHPDYTKPLEIKWLCKSCHEDTHHKK</sequence>
<dbReference type="Proteomes" id="UP000028568">
    <property type="component" value="Segment"/>
</dbReference>